<dbReference type="GO" id="GO:0051537">
    <property type="term" value="F:2 iron, 2 sulfur cluster binding"/>
    <property type="evidence" value="ECO:0007669"/>
    <property type="project" value="UniProtKB-KW"/>
</dbReference>
<gene>
    <name evidence="8" type="ORF">ISF6_2057</name>
</gene>
<evidence type="ECO:0000313" key="8">
    <source>
        <dbReference type="EMBL" id="GAP36217.1"/>
    </source>
</evidence>
<proteinExistence type="inferred from homology"/>
<dbReference type="GO" id="GO:0046872">
    <property type="term" value="F:metal ion binding"/>
    <property type="evidence" value="ECO:0007669"/>
    <property type="project" value="UniProtKB-KW"/>
</dbReference>
<keyword evidence="4" id="KW-0408">Iron</keyword>
<dbReference type="PROSITE" id="PS51085">
    <property type="entry name" value="2FE2S_FER_2"/>
    <property type="match status" value="1"/>
</dbReference>
<evidence type="ECO:0000256" key="4">
    <source>
        <dbReference type="ARBA" id="ARBA00023004"/>
    </source>
</evidence>
<dbReference type="AlphaFoldDB" id="A0A0K8P0N7"/>
<dbReference type="InterPro" id="IPR001041">
    <property type="entry name" value="2Fe-2S_ferredoxin-type"/>
</dbReference>
<comment type="caution">
    <text evidence="8">The sequence shown here is derived from an EMBL/GenBank/DDBJ whole genome shotgun (WGS) entry which is preliminary data.</text>
</comment>
<organism evidence="8 9">
    <name type="scientific">Piscinibacter sakaiensis</name>
    <name type="common">Ideonella sakaiensis</name>
    <dbReference type="NCBI Taxonomy" id="1547922"/>
    <lineage>
        <taxon>Bacteria</taxon>
        <taxon>Pseudomonadati</taxon>
        <taxon>Pseudomonadota</taxon>
        <taxon>Betaproteobacteria</taxon>
        <taxon>Burkholderiales</taxon>
        <taxon>Sphaerotilaceae</taxon>
        <taxon>Piscinibacter</taxon>
    </lineage>
</organism>
<name>A0A0K8P0N7_PISS1</name>
<keyword evidence="3" id="KW-0479">Metal-binding</keyword>
<evidence type="ECO:0000256" key="2">
    <source>
        <dbReference type="ARBA" id="ARBA00022714"/>
    </source>
</evidence>
<evidence type="ECO:0000256" key="3">
    <source>
        <dbReference type="ARBA" id="ARBA00022723"/>
    </source>
</evidence>
<evidence type="ECO:0000256" key="6">
    <source>
        <dbReference type="ARBA" id="ARBA00034078"/>
    </source>
</evidence>
<evidence type="ECO:0000256" key="5">
    <source>
        <dbReference type="ARBA" id="ARBA00023014"/>
    </source>
</evidence>
<dbReference type="CDD" id="cd00207">
    <property type="entry name" value="fer2"/>
    <property type="match status" value="1"/>
</dbReference>
<comment type="similarity">
    <text evidence="1">Belongs to the adrenodoxin/putidaredoxin family.</text>
</comment>
<comment type="cofactor">
    <cofactor evidence="6">
        <name>[2Fe-2S] cluster</name>
        <dbReference type="ChEBI" id="CHEBI:190135"/>
    </cofactor>
</comment>
<dbReference type="RefSeq" id="WP_054020212.1">
    <property type="nucleotide sequence ID" value="NZ_BBYR01000032.1"/>
</dbReference>
<dbReference type="STRING" id="1547922.ISF6_2057"/>
<dbReference type="OrthoDB" id="9799640at2"/>
<dbReference type="InterPro" id="IPR001055">
    <property type="entry name" value="Adrenodoxin-like"/>
</dbReference>
<dbReference type="PANTHER" id="PTHR23426:SF65">
    <property type="entry name" value="FERREDOXIN-2, MITOCHONDRIAL"/>
    <property type="match status" value="1"/>
</dbReference>
<accession>A0A0K8P0N7</accession>
<evidence type="ECO:0000256" key="1">
    <source>
        <dbReference type="ARBA" id="ARBA00010914"/>
    </source>
</evidence>
<dbReference type="GO" id="GO:0140647">
    <property type="term" value="P:P450-containing electron transport chain"/>
    <property type="evidence" value="ECO:0007669"/>
    <property type="project" value="InterPro"/>
</dbReference>
<reference evidence="8 9" key="2">
    <citation type="journal article" date="2016" name="Science">
        <title>A bacterium that degrades and assimilates poly(ethylene terephthalate).</title>
        <authorList>
            <person name="Yoshida S."/>
            <person name="Hiraga K."/>
            <person name="Takehana T."/>
            <person name="Taniguchi I."/>
            <person name="Yamaji H."/>
            <person name="Maeda Y."/>
            <person name="Toyohara K."/>
            <person name="Miyamoto K."/>
            <person name="Kimura Y."/>
            <person name="Oda K."/>
        </authorList>
    </citation>
    <scope>NUCLEOTIDE SEQUENCE [LARGE SCALE GENOMIC DNA]</scope>
    <source>
        <strain evidence="9">NBRC 110686 / TISTR 2288 / 201-F6</strain>
    </source>
</reference>
<keyword evidence="2" id="KW-0001">2Fe-2S</keyword>
<dbReference type="SUPFAM" id="SSF54292">
    <property type="entry name" value="2Fe-2S ferredoxin-like"/>
    <property type="match status" value="1"/>
</dbReference>
<reference evidence="9" key="1">
    <citation type="submission" date="2015-07" db="EMBL/GenBank/DDBJ databases">
        <title>Discovery of a poly(ethylene terephthalate assimilation.</title>
        <authorList>
            <person name="Yoshida S."/>
            <person name="Hiraga K."/>
            <person name="Takehana T."/>
            <person name="Taniguchi I."/>
            <person name="Yamaji H."/>
            <person name="Maeda Y."/>
            <person name="Toyohara K."/>
            <person name="Miyamoto K."/>
            <person name="Kimura Y."/>
            <person name="Oda K."/>
        </authorList>
    </citation>
    <scope>NUCLEOTIDE SEQUENCE [LARGE SCALE GENOMIC DNA]</scope>
    <source>
        <strain evidence="9">NBRC 110686 / TISTR 2288 / 201-F6</strain>
    </source>
</reference>
<dbReference type="GO" id="GO:0009055">
    <property type="term" value="F:electron transfer activity"/>
    <property type="evidence" value="ECO:0007669"/>
    <property type="project" value="TreeGrafter"/>
</dbReference>
<keyword evidence="5" id="KW-0411">Iron-sulfur</keyword>
<evidence type="ECO:0000259" key="7">
    <source>
        <dbReference type="PROSITE" id="PS51085"/>
    </source>
</evidence>
<feature type="domain" description="2Fe-2S ferredoxin-type" evidence="7">
    <location>
        <begin position="2"/>
        <end position="106"/>
    </location>
</feature>
<protein>
    <submittedName>
        <fullName evidence="8">Ferredoxin, 2Fe-2S</fullName>
    </submittedName>
</protein>
<dbReference type="Gene3D" id="3.10.20.30">
    <property type="match status" value="1"/>
</dbReference>
<sequence>MPDITLIEADGREHAFEAPDGVSLMHAAVGWGVDGLVGECGGGLRCATCHVVVDPAWQERVGPPTAGEAAMLAFTACPAEPGSRLACQVRLGPALQGLVVRLPASQY</sequence>
<dbReference type="EMBL" id="BBYR01000032">
    <property type="protein sequence ID" value="GAP36217.1"/>
    <property type="molecule type" value="Genomic_DNA"/>
</dbReference>
<dbReference type="GO" id="GO:0005829">
    <property type="term" value="C:cytosol"/>
    <property type="evidence" value="ECO:0007669"/>
    <property type="project" value="TreeGrafter"/>
</dbReference>
<keyword evidence="9" id="KW-1185">Reference proteome</keyword>
<dbReference type="Proteomes" id="UP000037660">
    <property type="component" value="Unassembled WGS sequence"/>
</dbReference>
<dbReference type="PANTHER" id="PTHR23426">
    <property type="entry name" value="FERREDOXIN/ADRENODOXIN"/>
    <property type="match status" value="1"/>
</dbReference>
<dbReference type="InterPro" id="IPR012675">
    <property type="entry name" value="Beta-grasp_dom_sf"/>
</dbReference>
<evidence type="ECO:0000313" key="9">
    <source>
        <dbReference type="Proteomes" id="UP000037660"/>
    </source>
</evidence>
<dbReference type="InterPro" id="IPR036010">
    <property type="entry name" value="2Fe-2S_ferredoxin-like_sf"/>
</dbReference>
<dbReference type="Pfam" id="PF00111">
    <property type="entry name" value="Fer2"/>
    <property type="match status" value="1"/>
</dbReference>